<evidence type="ECO:0000313" key="3">
    <source>
        <dbReference type="EMBL" id="PAA76867.1"/>
    </source>
</evidence>
<dbReference type="InterPro" id="IPR004942">
    <property type="entry name" value="Roadblock/LAMTOR2_dom"/>
</dbReference>
<dbReference type="AlphaFoldDB" id="A0A267FUV0"/>
<evidence type="ECO:0000256" key="1">
    <source>
        <dbReference type="ARBA" id="ARBA00007191"/>
    </source>
</evidence>
<dbReference type="STRING" id="282301.A0A267FUV0"/>
<evidence type="ECO:0000259" key="2">
    <source>
        <dbReference type="SMART" id="SM00960"/>
    </source>
</evidence>
<protein>
    <recommendedName>
        <fullName evidence="2">Roadblock/LAMTOR2 domain-containing protein</fullName>
    </recommendedName>
</protein>
<dbReference type="SMART" id="SM00960">
    <property type="entry name" value="Robl_LC7"/>
    <property type="match status" value="1"/>
</dbReference>
<dbReference type="Gene3D" id="3.30.450.30">
    <property type="entry name" value="Dynein light chain 2a, cytoplasmic"/>
    <property type="match status" value="1"/>
</dbReference>
<comment type="caution">
    <text evidence="3">The sequence shown here is derived from an EMBL/GenBank/DDBJ whole genome shotgun (WGS) entry which is preliminary data.</text>
</comment>
<dbReference type="Proteomes" id="UP000215902">
    <property type="component" value="Unassembled WGS sequence"/>
</dbReference>
<dbReference type="PANTHER" id="PTHR10779">
    <property type="entry name" value="DYNEIN LIGHT CHAIN ROADBLOCK"/>
    <property type="match status" value="1"/>
</dbReference>
<accession>A0A267FUV0</accession>
<dbReference type="EMBL" id="NIVC01000785">
    <property type="protein sequence ID" value="PAA76867.1"/>
    <property type="molecule type" value="Genomic_DNA"/>
</dbReference>
<keyword evidence="4" id="KW-1185">Reference proteome</keyword>
<proteinExistence type="inferred from homology"/>
<name>A0A267FUV0_9PLAT</name>
<feature type="non-terminal residue" evidence="3">
    <location>
        <position position="1"/>
    </location>
</feature>
<sequence>AVAMDVEETFRRLQSHKSVIGVLVVSQDGVPIRSSFPDRDQTQRYCSMAQQLAQGARATLAACDSPLIGDSGAGSIGSELVFLRLRTKRGELLVAPDRDFLLAVLQEPASSGDIGSGLAA</sequence>
<dbReference type="Pfam" id="PF03259">
    <property type="entry name" value="Robl_LC7"/>
    <property type="match status" value="1"/>
</dbReference>
<organism evidence="3 4">
    <name type="scientific">Macrostomum lignano</name>
    <dbReference type="NCBI Taxonomy" id="282301"/>
    <lineage>
        <taxon>Eukaryota</taxon>
        <taxon>Metazoa</taxon>
        <taxon>Spiralia</taxon>
        <taxon>Lophotrochozoa</taxon>
        <taxon>Platyhelminthes</taxon>
        <taxon>Rhabditophora</taxon>
        <taxon>Macrostomorpha</taxon>
        <taxon>Macrostomida</taxon>
        <taxon>Macrostomidae</taxon>
        <taxon>Macrostomum</taxon>
    </lineage>
</organism>
<evidence type="ECO:0000313" key="4">
    <source>
        <dbReference type="Proteomes" id="UP000215902"/>
    </source>
</evidence>
<gene>
    <name evidence="3" type="ORF">BOX15_Mlig016622g2</name>
</gene>
<dbReference type="SUPFAM" id="SSF103196">
    <property type="entry name" value="Roadblock/LC7 domain"/>
    <property type="match status" value="1"/>
</dbReference>
<dbReference type="OrthoDB" id="9985637at2759"/>
<comment type="similarity">
    <text evidence="1">Belongs to the GAMAD family.</text>
</comment>
<reference evidence="3 4" key="1">
    <citation type="submission" date="2017-06" db="EMBL/GenBank/DDBJ databases">
        <title>A platform for efficient transgenesis in Macrostomum lignano, a flatworm model organism for stem cell research.</title>
        <authorList>
            <person name="Berezikov E."/>
        </authorList>
    </citation>
    <scope>NUCLEOTIDE SEQUENCE [LARGE SCALE GENOMIC DNA]</scope>
    <source>
        <strain evidence="3">DV1</strain>
        <tissue evidence="3">Whole organism</tissue>
    </source>
</reference>
<feature type="domain" description="Roadblock/LAMTOR2" evidence="2">
    <location>
        <begin position="6"/>
        <end position="106"/>
    </location>
</feature>